<keyword evidence="3" id="KW-1185">Reference proteome</keyword>
<gene>
    <name evidence="2" type="ORF">ACFQ4P_06540</name>
</gene>
<keyword evidence="1" id="KW-0732">Signal</keyword>
<dbReference type="Proteomes" id="UP001597196">
    <property type="component" value="Unassembled WGS sequence"/>
</dbReference>
<feature type="signal peptide" evidence="1">
    <location>
        <begin position="1"/>
        <end position="21"/>
    </location>
</feature>
<sequence length="59" mass="6532">MKHKFFGGFLLGTLMTASAVAGSLIAFKKSYIEPVEDKVDEINTNRKKANRKQHAAHQG</sequence>
<feature type="chain" id="PRO_5047147995" evidence="1">
    <location>
        <begin position="22"/>
        <end position="59"/>
    </location>
</feature>
<dbReference type="EMBL" id="JBHTOC010000008">
    <property type="protein sequence ID" value="MFD1429903.1"/>
    <property type="molecule type" value="Genomic_DNA"/>
</dbReference>
<organism evidence="2 3">
    <name type="scientific">Lacticaseibacillus mingshuiensis</name>
    <dbReference type="NCBI Taxonomy" id="2799574"/>
    <lineage>
        <taxon>Bacteria</taxon>
        <taxon>Bacillati</taxon>
        <taxon>Bacillota</taxon>
        <taxon>Bacilli</taxon>
        <taxon>Lactobacillales</taxon>
        <taxon>Lactobacillaceae</taxon>
        <taxon>Lacticaseibacillus</taxon>
    </lineage>
</organism>
<evidence type="ECO:0000313" key="2">
    <source>
        <dbReference type="EMBL" id="MFD1429903.1"/>
    </source>
</evidence>
<name>A0ABW4CJG1_9LACO</name>
<dbReference type="Pfam" id="PF11240">
    <property type="entry name" value="DUF3042"/>
    <property type="match status" value="1"/>
</dbReference>
<accession>A0ABW4CJG1</accession>
<reference evidence="3" key="1">
    <citation type="journal article" date="2019" name="Int. J. Syst. Evol. Microbiol.">
        <title>The Global Catalogue of Microorganisms (GCM) 10K type strain sequencing project: providing services to taxonomists for standard genome sequencing and annotation.</title>
        <authorList>
            <consortium name="The Broad Institute Genomics Platform"/>
            <consortium name="The Broad Institute Genome Sequencing Center for Infectious Disease"/>
            <person name="Wu L."/>
            <person name="Ma J."/>
        </authorList>
    </citation>
    <scope>NUCLEOTIDE SEQUENCE [LARGE SCALE GENOMIC DNA]</scope>
    <source>
        <strain evidence="3">CCM 8980</strain>
    </source>
</reference>
<dbReference type="RefSeq" id="WP_125695997.1">
    <property type="nucleotide sequence ID" value="NZ_BOLQ01000040.1"/>
</dbReference>
<comment type="caution">
    <text evidence="2">The sequence shown here is derived from an EMBL/GenBank/DDBJ whole genome shotgun (WGS) entry which is preliminary data.</text>
</comment>
<proteinExistence type="predicted"/>
<evidence type="ECO:0000313" key="3">
    <source>
        <dbReference type="Proteomes" id="UP001597196"/>
    </source>
</evidence>
<protein>
    <submittedName>
        <fullName evidence="2">DUF3042 family protein</fullName>
    </submittedName>
</protein>
<evidence type="ECO:0000256" key="1">
    <source>
        <dbReference type="SAM" id="SignalP"/>
    </source>
</evidence>
<dbReference type="InterPro" id="IPR021402">
    <property type="entry name" value="DUF3042"/>
</dbReference>